<sequence>MKVVLFLQLLVLIIFVFSMYVLPSNAYLISVLSIFIIVNTVGLFYYVFRIWISNLRNSNRLVKLFYSFVLIFALVGIVYLLINLFNLWIDRFPQDTLMLFLNTLLIISTFLLVSFGAAYLTLKRELENQILENERLKQSQLTFKLESLKAKLKPHFLFNSIAIAISMVDLNEDKEKLKNYLSNVVDLLRMSVDAPEVWSLKEELDLAYKYLSIQKERFEKFDFKINASESCTKRRVPSLILQPIIENAIIHGISKSKQGGILVISCEEFSNNGIVIEVKDNGVGSEHFSKGMGLTIVEERLKLFSKNSKIEYISKPAEGTCVRLFIS</sequence>
<feature type="transmembrane region" description="Helical" evidence="1">
    <location>
        <begin position="64"/>
        <end position="85"/>
    </location>
</feature>
<evidence type="ECO:0000259" key="3">
    <source>
        <dbReference type="Pfam" id="PF06580"/>
    </source>
</evidence>
<accession>A0A7C5Y9Y7</accession>
<dbReference type="SUPFAM" id="SSF55874">
    <property type="entry name" value="ATPase domain of HSP90 chaperone/DNA topoisomerase II/histidine kinase"/>
    <property type="match status" value="1"/>
</dbReference>
<evidence type="ECO:0000259" key="2">
    <source>
        <dbReference type="Pfam" id="PF02518"/>
    </source>
</evidence>
<dbReference type="InterPro" id="IPR010559">
    <property type="entry name" value="Sig_transdc_His_kin_internal"/>
</dbReference>
<evidence type="ECO:0000313" key="4">
    <source>
        <dbReference type="EMBL" id="HHR33733.1"/>
    </source>
</evidence>
<dbReference type="InterPro" id="IPR003594">
    <property type="entry name" value="HATPase_dom"/>
</dbReference>
<dbReference type="PANTHER" id="PTHR34220:SF7">
    <property type="entry name" value="SENSOR HISTIDINE KINASE YPDA"/>
    <property type="match status" value="1"/>
</dbReference>
<dbReference type="Gene3D" id="3.30.565.10">
    <property type="entry name" value="Histidine kinase-like ATPase, C-terminal domain"/>
    <property type="match status" value="1"/>
</dbReference>
<name>A0A7C5Y9Y7_9BACT</name>
<reference evidence="4" key="1">
    <citation type="journal article" date="2020" name="mSystems">
        <title>Genome- and Community-Level Interaction Insights into Carbon Utilization and Element Cycling Functions of Hydrothermarchaeota in Hydrothermal Sediment.</title>
        <authorList>
            <person name="Zhou Z."/>
            <person name="Liu Y."/>
            <person name="Xu W."/>
            <person name="Pan J."/>
            <person name="Luo Z.H."/>
            <person name="Li M."/>
        </authorList>
    </citation>
    <scope>NUCLEOTIDE SEQUENCE [LARGE SCALE GENOMIC DNA]</scope>
    <source>
        <strain evidence="4">SpSt-1088</strain>
    </source>
</reference>
<dbReference type="InterPro" id="IPR036890">
    <property type="entry name" value="HATPase_C_sf"/>
</dbReference>
<dbReference type="Pfam" id="PF06580">
    <property type="entry name" value="His_kinase"/>
    <property type="match status" value="1"/>
</dbReference>
<keyword evidence="1" id="KW-1133">Transmembrane helix</keyword>
<proteinExistence type="predicted"/>
<keyword evidence="1" id="KW-0472">Membrane</keyword>
<organism evidence="4">
    <name type="scientific">Fervidobacterium nodosum</name>
    <dbReference type="NCBI Taxonomy" id="2424"/>
    <lineage>
        <taxon>Bacteria</taxon>
        <taxon>Thermotogati</taxon>
        <taxon>Thermotogota</taxon>
        <taxon>Thermotogae</taxon>
        <taxon>Thermotogales</taxon>
        <taxon>Fervidobacteriaceae</taxon>
        <taxon>Fervidobacterium</taxon>
    </lineage>
</organism>
<feature type="transmembrane region" description="Helical" evidence="1">
    <location>
        <begin position="97"/>
        <end position="122"/>
    </location>
</feature>
<dbReference type="AlphaFoldDB" id="A0A7C5Y9Y7"/>
<feature type="domain" description="Signal transduction histidine kinase internal region" evidence="3">
    <location>
        <begin position="144"/>
        <end position="220"/>
    </location>
</feature>
<dbReference type="GO" id="GO:0016020">
    <property type="term" value="C:membrane"/>
    <property type="evidence" value="ECO:0007669"/>
    <property type="project" value="InterPro"/>
</dbReference>
<keyword evidence="1" id="KW-0812">Transmembrane</keyword>
<dbReference type="PANTHER" id="PTHR34220">
    <property type="entry name" value="SENSOR HISTIDINE KINASE YPDA"/>
    <property type="match status" value="1"/>
</dbReference>
<keyword evidence="4" id="KW-0808">Transferase</keyword>
<protein>
    <submittedName>
        <fullName evidence="4">Histidine kinase</fullName>
    </submittedName>
</protein>
<gene>
    <name evidence="4" type="ORF">ENM46_02150</name>
</gene>
<keyword evidence="4" id="KW-0418">Kinase</keyword>
<dbReference type="InterPro" id="IPR050640">
    <property type="entry name" value="Bact_2-comp_sensor_kinase"/>
</dbReference>
<dbReference type="EMBL" id="DRXW01000141">
    <property type="protein sequence ID" value="HHR33733.1"/>
    <property type="molecule type" value="Genomic_DNA"/>
</dbReference>
<evidence type="ECO:0000256" key="1">
    <source>
        <dbReference type="SAM" id="Phobius"/>
    </source>
</evidence>
<feature type="transmembrane region" description="Helical" evidence="1">
    <location>
        <begin position="28"/>
        <end position="52"/>
    </location>
</feature>
<feature type="domain" description="Histidine kinase/HSP90-like ATPase" evidence="2">
    <location>
        <begin position="239"/>
        <end position="326"/>
    </location>
</feature>
<dbReference type="GO" id="GO:0000155">
    <property type="term" value="F:phosphorelay sensor kinase activity"/>
    <property type="evidence" value="ECO:0007669"/>
    <property type="project" value="InterPro"/>
</dbReference>
<comment type="caution">
    <text evidence="4">The sequence shown here is derived from an EMBL/GenBank/DDBJ whole genome shotgun (WGS) entry which is preliminary data.</text>
</comment>
<dbReference type="Pfam" id="PF02518">
    <property type="entry name" value="HATPase_c"/>
    <property type="match status" value="1"/>
</dbReference>